<sequence length="104" mass="12207">MIRLFQGILLCIWVLTGVACKTSSERVPQRVFEEGMISANSTYWSANKDCYAYNQDEFGRNPRLVNISWCRKKMRHPPDSYMRADWELPIPPNATLPLNEYRCF</sequence>
<gene>
    <name evidence="1" type="ORF">METZ01_LOCUS307527</name>
</gene>
<organism evidence="1">
    <name type="scientific">marine metagenome</name>
    <dbReference type="NCBI Taxonomy" id="408172"/>
    <lineage>
        <taxon>unclassified sequences</taxon>
        <taxon>metagenomes</taxon>
        <taxon>ecological metagenomes</taxon>
    </lineage>
</organism>
<name>A0A382N0A8_9ZZZZ</name>
<proteinExistence type="predicted"/>
<dbReference type="AlphaFoldDB" id="A0A382N0A8"/>
<feature type="non-terminal residue" evidence="1">
    <location>
        <position position="104"/>
    </location>
</feature>
<evidence type="ECO:0008006" key="2">
    <source>
        <dbReference type="Google" id="ProtNLM"/>
    </source>
</evidence>
<protein>
    <recommendedName>
        <fullName evidence="2">Lipoprotein</fullName>
    </recommendedName>
</protein>
<reference evidence="1" key="1">
    <citation type="submission" date="2018-05" db="EMBL/GenBank/DDBJ databases">
        <authorList>
            <person name="Lanie J.A."/>
            <person name="Ng W.-L."/>
            <person name="Kazmierczak K.M."/>
            <person name="Andrzejewski T.M."/>
            <person name="Davidsen T.M."/>
            <person name="Wayne K.J."/>
            <person name="Tettelin H."/>
            <person name="Glass J.I."/>
            <person name="Rusch D."/>
            <person name="Podicherti R."/>
            <person name="Tsui H.-C.T."/>
            <person name="Winkler M.E."/>
        </authorList>
    </citation>
    <scope>NUCLEOTIDE SEQUENCE</scope>
</reference>
<dbReference type="PROSITE" id="PS51257">
    <property type="entry name" value="PROKAR_LIPOPROTEIN"/>
    <property type="match status" value="1"/>
</dbReference>
<dbReference type="EMBL" id="UINC01097181">
    <property type="protein sequence ID" value="SVC54673.1"/>
    <property type="molecule type" value="Genomic_DNA"/>
</dbReference>
<evidence type="ECO:0000313" key="1">
    <source>
        <dbReference type="EMBL" id="SVC54673.1"/>
    </source>
</evidence>
<accession>A0A382N0A8</accession>